<dbReference type="Pfam" id="PF12511">
    <property type="entry name" value="DUF3716"/>
    <property type="match status" value="1"/>
</dbReference>
<dbReference type="Proteomes" id="UP000231358">
    <property type="component" value="Unassembled WGS sequence"/>
</dbReference>
<dbReference type="EMBL" id="NEXV01000397">
    <property type="protein sequence ID" value="PIG84183.1"/>
    <property type="molecule type" value="Genomic_DNA"/>
</dbReference>
<dbReference type="OrthoDB" id="4509844at2759"/>
<proteinExistence type="predicted"/>
<gene>
    <name evidence="2" type="ORF">AARAC_007588</name>
    <name evidence="1" type="ORF">BDV24DRAFT_168277</name>
</gene>
<dbReference type="Proteomes" id="UP000325558">
    <property type="component" value="Unassembled WGS sequence"/>
</dbReference>
<dbReference type="EMBL" id="ML737195">
    <property type="protein sequence ID" value="KAE8336464.1"/>
    <property type="molecule type" value="Genomic_DNA"/>
</dbReference>
<reference evidence="2 3" key="1">
    <citation type="submission" date="2017-05" db="EMBL/GenBank/DDBJ databases">
        <title>Genome sequence for an aflatoxigenic pathogen of Argentinian peanut, Aspergillus arachidicola.</title>
        <authorList>
            <person name="Moore G."/>
            <person name="Beltz S.B."/>
            <person name="Mack B.M."/>
        </authorList>
    </citation>
    <scope>NUCLEOTIDE SEQUENCE [LARGE SCALE GENOMIC DNA]</scope>
    <source>
        <strain evidence="2 3">CBS 117610</strain>
    </source>
</reference>
<accession>A0A2G7FUE8</accession>
<protein>
    <submittedName>
        <fullName evidence="2">Uncharacterized protein</fullName>
    </submittedName>
</protein>
<organism evidence="2 3">
    <name type="scientific">Aspergillus arachidicola</name>
    <dbReference type="NCBI Taxonomy" id="656916"/>
    <lineage>
        <taxon>Eukaryota</taxon>
        <taxon>Fungi</taxon>
        <taxon>Dikarya</taxon>
        <taxon>Ascomycota</taxon>
        <taxon>Pezizomycotina</taxon>
        <taxon>Eurotiomycetes</taxon>
        <taxon>Eurotiomycetidae</taxon>
        <taxon>Eurotiales</taxon>
        <taxon>Aspergillaceae</taxon>
        <taxon>Aspergillus</taxon>
        <taxon>Aspergillus subgen. Circumdati</taxon>
    </lineage>
</organism>
<dbReference type="InterPro" id="IPR022190">
    <property type="entry name" value="DUF3716"/>
</dbReference>
<dbReference type="AlphaFoldDB" id="A0A2G7FUE8"/>
<keyword evidence="3" id="KW-1185">Reference proteome</keyword>
<evidence type="ECO:0000313" key="1">
    <source>
        <dbReference type="EMBL" id="KAE8336464.1"/>
    </source>
</evidence>
<sequence>MLAKVRRYIELLRTMSFRDFSTEDKKSIVAVEADCEDVAHLEKRLGGLSEMDKTAIRVLSVVRSGSEDGSGSTVKLTNKNNKSAYVLFRRGFVASSPCKKCVKGSRFNSECVVSPSYQGVTVYGGACSNCLAAGKGSECSLIENFQASIFCTSAEYEHGILKSTCSSCFLPRLLEVLLAACTHACRVWLWAWRRVEGG</sequence>
<evidence type="ECO:0000313" key="2">
    <source>
        <dbReference type="EMBL" id="PIG84183.1"/>
    </source>
</evidence>
<evidence type="ECO:0000313" key="3">
    <source>
        <dbReference type="Proteomes" id="UP000231358"/>
    </source>
</evidence>
<name>A0A2G7FUE8_9EURO</name>
<reference evidence="1" key="2">
    <citation type="submission" date="2019-04" db="EMBL/GenBank/DDBJ databases">
        <title>Friends and foes A comparative genomics study of 23 Aspergillus species from section Flavi.</title>
        <authorList>
            <consortium name="DOE Joint Genome Institute"/>
            <person name="Kjaerbolling I."/>
            <person name="Vesth T."/>
            <person name="Frisvad J.C."/>
            <person name="Nybo J.L."/>
            <person name="Theobald S."/>
            <person name="Kildgaard S."/>
            <person name="Isbrandt T."/>
            <person name="Kuo A."/>
            <person name="Sato A."/>
            <person name="Lyhne E.K."/>
            <person name="Kogle M.E."/>
            <person name="Wiebenga A."/>
            <person name="Kun R.S."/>
            <person name="Lubbers R.J."/>
            <person name="Makela M.R."/>
            <person name="Barry K."/>
            <person name="Chovatia M."/>
            <person name="Clum A."/>
            <person name="Daum C."/>
            <person name="Haridas S."/>
            <person name="He G."/>
            <person name="LaButti K."/>
            <person name="Lipzen A."/>
            <person name="Mondo S."/>
            <person name="Riley R."/>
            <person name="Salamov A."/>
            <person name="Simmons B.A."/>
            <person name="Magnuson J.K."/>
            <person name="Henrissat B."/>
            <person name="Mortensen U.H."/>
            <person name="Larsen T.O."/>
            <person name="Devries R.P."/>
            <person name="Grigoriev I.V."/>
            <person name="Machida M."/>
            <person name="Baker S.E."/>
            <person name="Andersen M.R."/>
        </authorList>
    </citation>
    <scope>NUCLEOTIDE SEQUENCE</scope>
    <source>
        <strain evidence="1">CBS 117612</strain>
    </source>
</reference>